<feature type="chain" id="PRO_5027699929" description="SsuA/THI5-like domain-containing protein" evidence="1">
    <location>
        <begin position="28"/>
        <end position="268"/>
    </location>
</feature>
<dbReference type="AlphaFoldDB" id="A0A6S6M048"/>
<dbReference type="Gene3D" id="3.40.190.10">
    <property type="entry name" value="Periplasmic binding protein-like II"/>
    <property type="match status" value="1"/>
</dbReference>
<dbReference type="EMBL" id="AP023213">
    <property type="protein sequence ID" value="BCG47687.1"/>
    <property type="molecule type" value="Genomic_DNA"/>
</dbReference>
<evidence type="ECO:0000313" key="3">
    <source>
        <dbReference type="EMBL" id="BCG47687.1"/>
    </source>
</evidence>
<keyword evidence="1" id="KW-0732">Signal</keyword>
<dbReference type="SUPFAM" id="SSF53850">
    <property type="entry name" value="Periplasmic binding protein-like II"/>
    <property type="match status" value="1"/>
</dbReference>
<name>A0A6S6M048_9BACT</name>
<evidence type="ECO:0000313" key="4">
    <source>
        <dbReference type="Proteomes" id="UP000515472"/>
    </source>
</evidence>
<accession>A0A6S6M048</accession>
<dbReference type="InterPro" id="IPR015168">
    <property type="entry name" value="SsuA/THI5"/>
</dbReference>
<dbReference type="Proteomes" id="UP000515472">
    <property type="component" value="Chromosome"/>
</dbReference>
<sequence>MRPFALASIVAVLLAICLAARPGIAEAASPVRFGYLDQPGSALFLLADAASLFKREGVDVVPVRFADSASGLAALGKGKLDAGCFAADQALQAIARGAAIRIIAGGGTDHSASVLDEVDASARLEREGSGILVAAAEGAGAPDRETLGKVVTALIKAHVLLQNNPADAWGRIPHRRPGKGEEFRFDPDPDYWRLAQIWKRLDLQQPAMPRGFLADHVYDEIYCDALGDLNDGEGEPDPVLKQLAGKAVCPPDCCPTGKKKRTDKGGTP</sequence>
<gene>
    <name evidence="3" type="ORF">GEOBRER4_n2529</name>
</gene>
<evidence type="ECO:0000256" key="1">
    <source>
        <dbReference type="SAM" id="SignalP"/>
    </source>
</evidence>
<dbReference type="Pfam" id="PF09084">
    <property type="entry name" value="NMT1"/>
    <property type="match status" value="1"/>
</dbReference>
<keyword evidence="4" id="KW-1185">Reference proteome</keyword>
<dbReference type="RefSeq" id="WP_185242548.1">
    <property type="nucleotide sequence ID" value="NZ_AP023213.1"/>
</dbReference>
<dbReference type="KEGG" id="gbn:GEOBRER4_24370"/>
<protein>
    <recommendedName>
        <fullName evidence="2">SsuA/THI5-like domain-containing protein</fullName>
    </recommendedName>
</protein>
<feature type="domain" description="SsuA/THI5-like" evidence="2">
    <location>
        <begin position="39"/>
        <end position="104"/>
    </location>
</feature>
<proteinExistence type="predicted"/>
<reference evidence="3 4" key="1">
    <citation type="submission" date="2020-06" db="EMBL/GenBank/DDBJ databases">
        <title>Interaction of electrochemicaly active bacteria, Geobacter bremensis R4 on different carbon anode.</title>
        <authorList>
            <person name="Meng L."/>
            <person name="Yoshida N."/>
        </authorList>
    </citation>
    <scope>NUCLEOTIDE SEQUENCE [LARGE SCALE GENOMIC DNA]</scope>
    <source>
        <strain evidence="3 4">R4</strain>
    </source>
</reference>
<evidence type="ECO:0000259" key="2">
    <source>
        <dbReference type="Pfam" id="PF09084"/>
    </source>
</evidence>
<feature type="signal peptide" evidence="1">
    <location>
        <begin position="1"/>
        <end position="27"/>
    </location>
</feature>
<organism evidence="3 4">
    <name type="scientific">Citrifermentans bremense</name>
    <dbReference type="NCBI Taxonomy" id="60035"/>
    <lineage>
        <taxon>Bacteria</taxon>
        <taxon>Pseudomonadati</taxon>
        <taxon>Thermodesulfobacteriota</taxon>
        <taxon>Desulfuromonadia</taxon>
        <taxon>Geobacterales</taxon>
        <taxon>Geobacteraceae</taxon>
        <taxon>Citrifermentans</taxon>
    </lineage>
</organism>